<name>A0ACC2JAE6_9PEZI</name>
<dbReference type="EMBL" id="JAPUUL010003105">
    <property type="protein sequence ID" value="KAJ8124337.1"/>
    <property type="molecule type" value="Genomic_DNA"/>
</dbReference>
<sequence length="163" mass="18128">MTPAPTTPQTTTTSVTAPWGCRVESTLTSSGNGISFDNMTRHIGAPPACKCRRNLDPKQENINEETVGRHTHKLWTSGKCDAVEMITTFAKLKLGLPVPKEFELRWDEEKKVWDTNPGEEKKTGESNDARSRSRRNLTFAGQVSSEGALEPSPLTPPYIRMKK</sequence>
<dbReference type="Proteomes" id="UP001153332">
    <property type="component" value="Unassembled WGS sequence"/>
</dbReference>
<protein>
    <submittedName>
        <fullName evidence="1">Uncharacterized protein</fullName>
    </submittedName>
</protein>
<evidence type="ECO:0000313" key="1">
    <source>
        <dbReference type="EMBL" id="KAJ8124337.1"/>
    </source>
</evidence>
<accession>A0ACC2JAE6</accession>
<proteinExistence type="predicted"/>
<evidence type="ECO:0000313" key="2">
    <source>
        <dbReference type="Proteomes" id="UP001153332"/>
    </source>
</evidence>
<organism evidence="1 2">
    <name type="scientific">Lasiodiplodia mahajangana</name>
    <dbReference type="NCBI Taxonomy" id="1108764"/>
    <lineage>
        <taxon>Eukaryota</taxon>
        <taxon>Fungi</taxon>
        <taxon>Dikarya</taxon>
        <taxon>Ascomycota</taxon>
        <taxon>Pezizomycotina</taxon>
        <taxon>Dothideomycetes</taxon>
        <taxon>Dothideomycetes incertae sedis</taxon>
        <taxon>Botryosphaeriales</taxon>
        <taxon>Botryosphaeriaceae</taxon>
        <taxon>Lasiodiplodia</taxon>
    </lineage>
</organism>
<reference evidence="1" key="1">
    <citation type="submission" date="2022-12" db="EMBL/GenBank/DDBJ databases">
        <title>Genome Sequence of Lasiodiplodia mahajangana.</title>
        <authorList>
            <person name="Buettner E."/>
        </authorList>
    </citation>
    <scope>NUCLEOTIDE SEQUENCE</scope>
    <source>
        <strain evidence="1">VT137</strain>
    </source>
</reference>
<comment type="caution">
    <text evidence="1">The sequence shown here is derived from an EMBL/GenBank/DDBJ whole genome shotgun (WGS) entry which is preliminary data.</text>
</comment>
<keyword evidence="2" id="KW-1185">Reference proteome</keyword>
<gene>
    <name evidence="1" type="ORF">O1611_g9304</name>
</gene>